<accession>A0ABM5UTM3</accession>
<feature type="domain" description="Rhodanese" evidence="1">
    <location>
        <begin position="125"/>
        <end position="219"/>
    </location>
</feature>
<evidence type="ECO:0000313" key="3">
    <source>
        <dbReference type="Proteomes" id="UP000063965"/>
    </source>
</evidence>
<dbReference type="Pfam" id="PF00581">
    <property type="entry name" value="Rhodanese"/>
    <property type="match status" value="1"/>
</dbReference>
<protein>
    <submittedName>
        <fullName evidence="2">Rhodanese-related sulfurtransferase</fullName>
    </submittedName>
</protein>
<evidence type="ECO:0000313" key="2">
    <source>
        <dbReference type="EMBL" id="AKQ33297.1"/>
    </source>
</evidence>
<evidence type="ECO:0000259" key="1">
    <source>
        <dbReference type="PROSITE" id="PS50206"/>
    </source>
</evidence>
<dbReference type="CDD" id="cd01518">
    <property type="entry name" value="RHOD_YceA"/>
    <property type="match status" value="1"/>
</dbReference>
<dbReference type="RefSeq" id="WP_048874949.1">
    <property type="nucleotide sequence ID" value="NZ_CP011126.1"/>
</dbReference>
<dbReference type="EMBL" id="CP011126">
    <property type="protein sequence ID" value="AKQ33297.1"/>
    <property type="molecule type" value="Genomic_DNA"/>
</dbReference>
<dbReference type="SMART" id="SM00450">
    <property type="entry name" value="RHOD"/>
    <property type="match status" value="1"/>
</dbReference>
<dbReference type="InterPro" id="IPR001763">
    <property type="entry name" value="Rhodanese-like_dom"/>
</dbReference>
<dbReference type="PANTHER" id="PTHR43268">
    <property type="entry name" value="THIOSULFATE SULFURTRANSFERASE/RHODANESE-LIKE DOMAIN-CONTAINING PROTEIN 2"/>
    <property type="match status" value="1"/>
</dbReference>
<dbReference type="Pfam" id="PF17773">
    <property type="entry name" value="UPF0176_N"/>
    <property type="match status" value="1"/>
</dbReference>
<keyword evidence="3" id="KW-1185">Reference proteome</keyword>
<dbReference type="Proteomes" id="UP000063965">
    <property type="component" value="Chromosome"/>
</dbReference>
<proteinExistence type="predicted"/>
<name>A0ABM5UTM3_9COXI</name>
<sequence>MKIVNIAAYKFITLRKELLSDLQKVLRDKGKACRLKGTILLSCEGINLMLAGEPEAISAFQTFLEDFPEFNDLFYKESSSSTYPFKKFIVRIKEEIITMRYPHINPAKETASHISPETLQRWYQENRDMVILDTRNDFEVTMGTFTNTIDLNLRSFSDFPRAIDKLAESLKEKPVVTFCTGGIRCEKATAVMLKKGFKKVYQLDGGILNYFEKCGGAFFKGKCFVFDDRISIEAS</sequence>
<dbReference type="Gene3D" id="3.40.250.10">
    <property type="entry name" value="Rhodanese-like domain"/>
    <property type="match status" value="1"/>
</dbReference>
<organism evidence="2 3">
    <name type="scientific">Candidatus Coxiella mudrowiae</name>
    <dbReference type="NCBI Taxonomy" id="2054173"/>
    <lineage>
        <taxon>Bacteria</taxon>
        <taxon>Pseudomonadati</taxon>
        <taxon>Pseudomonadota</taxon>
        <taxon>Gammaproteobacteria</taxon>
        <taxon>Legionellales</taxon>
        <taxon>Coxiellaceae</taxon>
        <taxon>Coxiella</taxon>
    </lineage>
</organism>
<gene>
    <name evidence="2" type="ORF">CleRT_03180</name>
</gene>
<dbReference type="InterPro" id="IPR020936">
    <property type="entry name" value="TrhO"/>
</dbReference>
<dbReference type="InterPro" id="IPR040503">
    <property type="entry name" value="TRHO_N"/>
</dbReference>
<dbReference type="PROSITE" id="PS50206">
    <property type="entry name" value="RHODANESE_3"/>
    <property type="match status" value="1"/>
</dbReference>
<reference evidence="2 3" key="1">
    <citation type="journal article" date="2015" name="Genome Biol. Evol.">
        <title>Distinctive Genome Reduction Rates Revealed by Genomic Analyses of Two Coxiella-Like Endosymbionts in Ticks.</title>
        <authorList>
            <person name="Gottlieb Y."/>
            <person name="Lalzar I."/>
            <person name="Klasson L."/>
        </authorList>
    </citation>
    <scope>NUCLEOTIDE SEQUENCE [LARGE SCALE GENOMIC DNA]</scope>
    <source>
        <strain evidence="2 3">CRt</strain>
    </source>
</reference>
<dbReference type="SUPFAM" id="SSF52821">
    <property type="entry name" value="Rhodanese/Cell cycle control phosphatase"/>
    <property type="match status" value="1"/>
</dbReference>
<dbReference type="PANTHER" id="PTHR43268:SF3">
    <property type="entry name" value="RHODANESE-LIKE DOMAIN-CONTAINING PROTEIN 7-RELATED"/>
    <property type="match status" value="1"/>
</dbReference>
<dbReference type="InterPro" id="IPR036873">
    <property type="entry name" value="Rhodanese-like_dom_sf"/>
</dbReference>
<dbReference type="Gene3D" id="3.30.70.100">
    <property type="match status" value="1"/>
</dbReference>